<comment type="caution">
    <text evidence="1">The sequence shown here is derived from an EMBL/GenBank/DDBJ whole genome shotgun (WGS) entry which is preliminary data.</text>
</comment>
<evidence type="ECO:0000313" key="1">
    <source>
        <dbReference type="EMBL" id="SPO07799.1"/>
    </source>
</evidence>
<sequence>MIFLQFPY</sequence>
<evidence type="ECO:0000313" key="2">
    <source>
        <dbReference type="Proteomes" id="UP001187682"/>
    </source>
</evidence>
<proteinExistence type="predicted"/>
<reference evidence="1" key="1">
    <citation type="submission" date="2018-03" db="EMBL/GenBank/DDBJ databases">
        <authorList>
            <person name="Guldener U."/>
        </authorList>
    </citation>
    <scope>NUCLEOTIDE SEQUENCE</scope>
</reference>
<organism evidence="1 2">
    <name type="scientific">Cephalotrichum gorgonifer</name>
    <dbReference type="NCBI Taxonomy" id="2041049"/>
    <lineage>
        <taxon>Eukaryota</taxon>
        <taxon>Fungi</taxon>
        <taxon>Dikarya</taxon>
        <taxon>Ascomycota</taxon>
        <taxon>Pezizomycotina</taxon>
        <taxon>Sordariomycetes</taxon>
        <taxon>Hypocreomycetidae</taxon>
        <taxon>Microascales</taxon>
        <taxon>Microascaceae</taxon>
        <taxon>Cephalotrichum</taxon>
    </lineage>
</organism>
<name>A0AAE8T094_9PEZI</name>
<keyword evidence="2" id="KW-1185">Reference proteome</keyword>
<dbReference type="EMBL" id="ONZQ02000033">
    <property type="protein sequence ID" value="SPO07799.1"/>
    <property type="molecule type" value="Genomic_DNA"/>
</dbReference>
<dbReference type="Proteomes" id="UP001187682">
    <property type="component" value="Unassembled WGS sequence"/>
</dbReference>
<accession>A0AAE8T094</accession>
<protein>
    <submittedName>
        <fullName evidence="1">Uncharacterized protein</fullName>
    </submittedName>
</protein>
<gene>
    <name evidence="1" type="ORF">DNG_10494</name>
</gene>